<organism evidence="3 4">
    <name type="scientific">Vreelandella titanicae</name>
    <dbReference type="NCBI Taxonomy" id="664683"/>
    <lineage>
        <taxon>Bacteria</taxon>
        <taxon>Pseudomonadati</taxon>
        <taxon>Pseudomonadota</taxon>
        <taxon>Gammaproteobacteria</taxon>
        <taxon>Oceanospirillales</taxon>
        <taxon>Halomonadaceae</taxon>
        <taxon>Vreelandella</taxon>
    </lineage>
</organism>
<evidence type="ECO:0000259" key="2">
    <source>
        <dbReference type="Pfam" id="PF01569"/>
    </source>
</evidence>
<evidence type="ECO:0000313" key="4">
    <source>
        <dbReference type="Proteomes" id="UP000317288"/>
    </source>
</evidence>
<evidence type="ECO:0000313" key="3">
    <source>
        <dbReference type="EMBL" id="TVU87390.1"/>
    </source>
</evidence>
<reference evidence="3 4" key="1">
    <citation type="submission" date="2019-07" db="EMBL/GenBank/DDBJ databases">
        <title>Diversity of Bacteria from Kongsfjorden, Arctic.</title>
        <authorList>
            <person name="Yu Y."/>
        </authorList>
    </citation>
    <scope>NUCLEOTIDE SEQUENCE [LARGE SCALE GENOMIC DNA]</scope>
    <source>
        <strain evidence="3 4">SM1922</strain>
    </source>
</reference>
<gene>
    <name evidence="3" type="ORF">FQP89_22735</name>
</gene>
<feature type="transmembrane region" description="Helical" evidence="1">
    <location>
        <begin position="96"/>
        <end position="117"/>
    </location>
</feature>
<dbReference type="CDD" id="cd03396">
    <property type="entry name" value="PAP2_like_6"/>
    <property type="match status" value="1"/>
</dbReference>
<dbReference type="Pfam" id="PF01569">
    <property type="entry name" value="PAP2"/>
    <property type="match status" value="1"/>
</dbReference>
<dbReference type="SUPFAM" id="SSF48317">
    <property type="entry name" value="Acid phosphatase/Vanadium-dependent haloperoxidase"/>
    <property type="match status" value="1"/>
</dbReference>
<dbReference type="InterPro" id="IPR000326">
    <property type="entry name" value="PAP2/HPO"/>
</dbReference>
<feature type="transmembrane region" description="Helical" evidence="1">
    <location>
        <begin position="67"/>
        <end position="89"/>
    </location>
</feature>
<name>A0A558J1B6_9GAMM</name>
<feature type="transmembrane region" description="Helical" evidence="1">
    <location>
        <begin position="207"/>
        <end position="225"/>
    </location>
</feature>
<accession>A0A558J1B6</accession>
<keyword evidence="1" id="KW-0812">Transmembrane</keyword>
<dbReference type="InterPro" id="IPR036938">
    <property type="entry name" value="PAP2/HPO_sf"/>
</dbReference>
<feature type="transmembrane region" description="Helical" evidence="1">
    <location>
        <begin position="176"/>
        <end position="195"/>
    </location>
</feature>
<evidence type="ECO:0000256" key="1">
    <source>
        <dbReference type="SAM" id="Phobius"/>
    </source>
</evidence>
<keyword evidence="1" id="KW-0472">Membrane</keyword>
<sequence length="230" mass="25835">MAMRAALLNVLKSLASVWLLFLIAMSVFSILNIDFTITDVIYRFQGNAWAWKDTLITQDVLHTGGKWLSLAMGLVTLLLLILSTVVTRFKAYRTPLLYLFSATLLSTLLVATLKQLVNMECPWDLVRYGGERDFIGLLNTRPSSMPASACFPAGHASAGYTWVALYFFFAAIRPHWRWAGLSLGLGLGLTFGITQQFRGAHFLSHDLWTVMICWTVSFVLSRFLLHPSVH</sequence>
<dbReference type="Proteomes" id="UP000317288">
    <property type="component" value="Unassembled WGS sequence"/>
</dbReference>
<protein>
    <submittedName>
        <fullName evidence="3">Phosphatase PAP2 family protein</fullName>
    </submittedName>
</protein>
<proteinExistence type="predicted"/>
<comment type="caution">
    <text evidence="3">The sequence shown here is derived from an EMBL/GenBank/DDBJ whole genome shotgun (WGS) entry which is preliminary data.</text>
</comment>
<feature type="domain" description="Phosphatidic acid phosphatase type 2/haloperoxidase" evidence="2">
    <location>
        <begin position="96"/>
        <end position="223"/>
    </location>
</feature>
<dbReference type="EMBL" id="VNFE01000010">
    <property type="protein sequence ID" value="TVU87390.1"/>
    <property type="molecule type" value="Genomic_DNA"/>
</dbReference>
<feature type="transmembrane region" description="Helical" evidence="1">
    <location>
        <begin position="146"/>
        <end position="169"/>
    </location>
</feature>
<dbReference type="AlphaFoldDB" id="A0A558J1B6"/>
<keyword evidence="1" id="KW-1133">Transmembrane helix</keyword>